<dbReference type="AlphaFoldDB" id="A0A538SVA6"/>
<dbReference type="SUPFAM" id="SSF53756">
    <property type="entry name" value="UDP-Glycosyltransferase/glycogen phosphorylase"/>
    <property type="match status" value="1"/>
</dbReference>
<dbReference type="EMBL" id="VBOU01000032">
    <property type="protein sequence ID" value="TMQ55328.1"/>
    <property type="molecule type" value="Genomic_DNA"/>
</dbReference>
<protein>
    <submittedName>
        <fullName evidence="1">Glycosyltransferase</fullName>
    </submittedName>
</protein>
<accession>A0A538SVA6</accession>
<name>A0A538SVA6_UNCEI</name>
<proteinExistence type="predicted"/>
<dbReference type="CDD" id="cd03801">
    <property type="entry name" value="GT4_PimA-like"/>
    <property type="match status" value="1"/>
</dbReference>
<evidence type="ECO:0000313" key="1">
    <source>
        <dbReference type="EMBL" id="TMQ55328.1"/>
    </source>
</evidence>
<keyword evidence="1" id="KW-0808">Transferase</keyword>
<dbReference type="PANTHER" id="PTHR12526">
    <property type="entry name" value="GLYCOSYLTRANSFERASE"/>
    <property type="match status" value="1"/>
</dbReference>
<organism evidence="1 2">
    <name type="scientific">Eiseniibacteriota bacterium</name>
    <dbReference type="NCBI Taxonomy" id="2212470"/>
    <lineage>
        <taxon>Bacteria</taxon>
        <taxon>Candidatus Eiseniibacteriota</taxon>
    </lineage>
</organism>
<comment type="caution">
    <text evidence="1">The sequence shown here is derived from an EMBL/GenBank/DDBJ whole genome shotgun (WGS) entry which is preliminary data.</text>
</comment>
<reference evidence="1 2" key="1">
    <citation type="journal article" date="2019" name="Nat. Microbiol.">
        <title>Mediterranean grassland soil C-N compound turnover is dependent on rainfall and depth, and is mediated by genomically divergent microorganisms.</title>
        <authorList>
            <person name="Diamond S."/>
            <person name="Andeer P.F."/>
            <person name="Li Z."/>
            <person name="Crits-Christoph A."/>
            <person name="Burstein D."/>
            <person name="Anantharaman K."/>
            <person name="Lane K.R."/>
            <person name="Thomas B.C."/>
            <person name="Pan C."/>
            <person name="Northen T.R."/>
            <person name="Banfield J.F."/>
        </authorList>
    </citation>
    <scope>NUCLEOTIDE SEQUENCE [LARGE SCALE GENOMIC DNA]</scope>
    <source>
        <strain evidence="1">WS_4</strain>
    </source>
</reference>
<dbReference type="Pfam" id="PF13692">
    <property type="entry name" value="Glyco_trans_1_4"/>
    <property type="match status" value="1"/>
</dbReference>
<dbReference type="Gene3D" id="3.40.50.2000">
    <property type="entry name" value="Glycogen Phosphorylase B"/>
    <property type="match status" value="2"/>
</dbReference>
<gene>
    <name evidence="1" type="ORF">E6K74_03550</name>
</gene>
<evidence type="ECO:0000313" key="2">
    <source>
        <dbReference type="Proteomes" id="UP000319829"/>
    </source>
</evidence>
<dbReference type="GO" id="GO:0016757">
    <property type="term" value="F:glycosyltransferase activity"/>
    <property type="evidence" value="ECO:0007669"/>
    <property type="project" value="TreeGrafter"/>
</dbReference>
<sequence>MYQADLLERVEQRLCPRFSLNLMMSQADAARLRALAPSANTVVVPNGVDTAHFKPMPEARAVPGRIVFVGGTAMFPNRDALEYLLRDIWPSICRAQPQASLHVIGSSPAADRARFGSEPCVTVLGLVPDIRPHLAQASCCVVPLRVGGGTRLKILDAWGMGKAVVSTSIGCEGLDAVDDKNILVRDEAGAFADAVVHVLANSELRARLGMNARNTAETHYDWTVVGQGLRREYWRIMNAGRSLPAQLV</sequence>
<dbReference type="PANTHER" id="PTHR12526:SF600">
    <property type="entry name" value="GLYCOSYL TRANSFERASE GROUP 1"/>
    <property type="match status" value="1"/>
</dbReference>
<dbReference type="Proteomes" id="UP000319829">
    <property type="component" value="Unassembled WGS sequence"/>
</dbReference>